<feature type="domain" description="ABC transporter" evidence="9">
    <location>
        <begin position="197"/>
        <end position="437"/>
    </location>
</feature>
<feature type="transmembrane region" description="Helical" evidence="8">
    <location>
        <begin position="749"/>
        <end position="770"/>
    </location>
</feature>
<protein>
    <recommendedName>
        <fullName evidence="9">ABC transporter domain-containing protein</fullName>
    </recommendedName>
</protein>
<keyword evidence="4" id="KW-0547">Nucleotide-binding</keyword>
<dbReference type="Proteomes" id="UP000325672">
    <property type="component" value="Unassembled WGS sequence"/>
</dbReference>
<accession>A0A5N6T1W9</accession>
<evidence type="ECO:0000313" key="11">
    <source>
        <dbReference type="Proteomes" id="UP000325672"/>
    </source>
</evidence>
<dbReference type="InterPro" id="IPR013525">
    <property type="entry name" value="ABC2_TM"/>
</dbReference>
<dbReference type="Pfam" id="PF01061">
    <property type="entry name" value="ABC2_membrane"/>
    <property type="match status" value="1"/>
</dbReference>
<name>A0A5N6T1W9_ASPPS</name>
<dbReference type="SUPFAM" id="SSF52540">
    <property type="entry name" value="P-loop containing nucleoside triphosphate hydrolases"/>
    <property type="match status" value="1"/>
</dbReference>
<dbReference type="SMART" id="SM00382">
    <property type="entry name" value="AAA"/>
    <property type="match status" value="1"/>
</dbReference>
<keyword evidence="2" id="KW-0813">Transport</keyword>
<proteinExistence type="predicted"/>
<reference evidence="10 11" key="1">
    <citation type="submission" date="2019-04" db="EMBL/GenBank/DDBJ databases">
        <title>Friends and foes A comparative genomics study of 23 Aspergillus species from section Flavi.</title>
        <authorList>
            <consortium name="DOE Joint Genome Institute"/>
            <person name="Kjaerbolling I."/>
            <person name="Vesth T."/>
            <person name="Frisvad J.C."/>
            <person name="Nybo J.L."/>
            <person name="Theobald S."/>
            <person name="Kildgaard S."/>
            <person name="Isbrandt T."/>
            <person name="Kuo A."/>
            <person name="Sato A."/>
            <person name="Lyhne E.K."/>
            <person name="Kogle M.E."/>
            <person name="Wiebenga A."/>
            <person name="Kun R.S."/>
            <person name="Lubbers R.J."/>
            <person name="Makela M.R."/>
            <person name="Barry K."/>
            <person name="Chovatia M."/>
            <person name="Clum A."/>
            <person name="Daum C."/>
            <person name="Haridas S."/>
            <person name="He G."/>
            <person name="LaButti K."/>
            <person name="Lipzen A."/>
            <person name="Mondo S."/>
            <person name="Riley R."/>
            <person name="Salamov A."/>
            <person name="Simmons B.A."/>
            <person name="Magnuson J.K."/>
            <person name="Henrissat B."/>
            <person name="Mortensen U.H."/>
            <person name="Larsen T.O."/>
            <person name="Devries R.P."/>
            <person name="Grigoriev I.V."/>
            <person name="Machida M."/>
            <person name="Baker S.E."/>
            <person name="Andersen M.R."/>
        </authorList>
    </citation>
    <scope>NUCLEOTIDE SEQUENCE [LARGE SCALE GENOMIC DNA]</scope>
    <source>
        <strain evidence="10 11">CBS 117625</strain>
    </source>
</reference>
<evidence type="ECO:0000256" key="8">
    <source>
        <dbReference type="SAM" id="Phobius"/>
    </source>
</evidence>
<keyword evidence="6 8" id="KW-1133">Transmembrane helix</keyword>
<evidence type="ECO:0000256" key="2">
    <source>
        <dbReference type="ARBA" id="ARBA00022448"/>
    </source>
</evidence>
<dbReference type="Pfam" id="PF19055">
    <property type="entry name" value="ABC2_membrane_7"/>
    <property type="match status" value="1"/>
</dbReference>
<dbReference type="EMBL" id="ML743562">
    <property type="protein sequence ID" value="KAE8140279.1"/>
    <property type="molecule type" value="Genomic_DNA"/>
</dbReference>
<dbReference type="PANTHER" id="PTHR48041">
    <property type="entry name" value="ABC TRANSPORTER G FAMILY MEMBER 28"/>
    <property type="match status" value="1"/>
</dbReference>
<dbReference type="GO" id="GO:0005524">
    <property type="term" value="F:ATP binding"/>
    <property type="evidence" value="ECO:0007669"/>
    <property type="project" value="UniProtKB-KW"/>
</dbReference>
<dbReference type="Gene3D" id="3.40.50.300">
    <property type="entry name" value="P-loop containing nucleotide triphosphate hydrolases"/>
    <property type="match status" value="1"/>
</dbReference>
<organism evidence="10 11">
    <name type="scientific">Aspergillus pseudotamarii</name>
    <dbReference type="NCBI Taxonomy" id="132259"/>
    <lineage>
        <taxon>Eukaryota</taxon>
        <taxon>Fungi</taxon>
        <taxon>Dikarya</taxon>
        <taxon>Ascomycota</taxon>
        <taxon>Pezizomycotina</taxon>
        <taxon>Eurotiomycetes</taxon>
        <taxon>Eurotiomycetidae</taxon>
        <taxon>Eurotiales</taxon>
        <taxon>Aspergillaceae</taxon>
        <taxon>Aspergillus</taxon>
        <taxon>Aspergillus subgen. Circumdati</taxon>
    </lineage>
</organism>
<comment type="subcellular location">
    <subcellularLocation>
        <location evidence="1">Membrane</location>
        <topology evidence="1">Multi-pass membrane protein</topology>
    </subcellularLocation>
</comment>
<dbReference type="GeneID" id="43645711"/>
<evidence type="ECO:0000256" key="4">
    <source>
        <dbReference type="ARBA" id="ARBA00022741"/>
    </source>
</evidence>
<keyword evidence="3 8" id="KW-0812">Transmembrane</keyword>
<keyword evidence="5" id="KW-0067">ATP-binding</keyword>
<feature type="transmembrane region" description="Helical" evidence="8">
    <location>
        <begin position="644"/>
        <end position="665"/>
    </location>
</feature>
<dbReference type="PANTHER" id="PTHR48041:SF91">
    <property type="entry name" value="ABC TRANSPORTER G FAMILY MEMBER 28"/>
    <property type="match status" value="1"/>
</dbReference>
<sequence length="774" mass="84197">MEDSSNSTCFSGVQAIPLSSGDSCQPGFYCPATSAHDPPAFCLPSLDCLLTRLQSGGENLCASAQGKFEPVICNAGFYCPAGGKQKIQCPRGHFCPLGTVAPFPCSVMSICPAGSTYQTPLLGFFLCFLLDCLMIGMCVASRTQSSLRQMMQPLRLTHLHPQSRTGESEAQAVVSRLELRDFFNPELVPDGGLVLSFTSIDLHPRRSPRKVLSGLNGAVHCGSVLGIIGASGSGKSSFVNILSGRIRPTEGWVSINGQRSEPKQLRDLIGLIPQHDALLPDATVRENIIYSGRVLLGGRLSERQIQEYVDFLISSLGLEDIRHQLVGGLINEGGQGISGGEYKRVSIAVSLAAAPLALILDEPTSGLDATAAHSLMKLLHSISRQGIIVVCVIHQPRVEIFRLLDDLLVLNGGAQVYLGKAADAQPFFEKVDQRFPAASNPADVILDILSNGFPTPGEEKYPAQESIRQNPSPGTGMTEEALATLLRTVTQRRASWTRQLWLAFSRGTTQQCRQTTSLALEIVSSAVTGLMIGLAAFESRGHFFQGIYHDSYGFLSSAVEYRLIAEQGLLCCLAIACAAGPPSVKIFGEEKVTFYREAQSGHSRSAYFIGKSLAVSFRMLVAALHFTSFYMVLAAPMISFALQLGLALLYFYCIYGLGFVVSAVTRREDGPLLCMLLSLIISALSGCAPRLSTVRSWHLEWFWYSWPATWFSEAFYQENTAPLAYLYNVNDAATFTGYRIGRTTVDLCALLLIGTLYRAVSYVLFIFWGWGSQR</sequence>
<keyword evidence="11" id="KW-1185">Reference proteome</keyword>
<evidence type="ECO:0000313" key="10">
    <source>
        <dbReference type="EMBL" id="KAE8140279.1"/>
    </source>
</evidence>
<evidence type="ECO:0000256" key="3">
    <source>
        <dbReference type="ARBA" id="ARBA00022692"/>
    </source>
</evidence>
<evidence type="ECO:0000256" key="7">
    <source>
        <dbReference type="ARBA" id="ARBA00023136"/>
    </source>
</evidence>
<dbReference type="InterPro" id="IPR027417">
    <property type="entry name" value="P-loop_NTPase"/>
</dbReference>
<dbReference type="InterPro" id="IPR003439">
    <property type="entry name" value="ABC_transporter-like_ATP-bd"/>
</dbReference>
<dbReference type="GO" id="GO:0016020">
    <property type="term" value="C:membrane"/>
    <property type="evidence" value="ECO:0007669"/>
    <property type="project" value="UniProtKB-SubCell"/>
</dbReference>
<evidence type="ECO:0000259" key="9">
    <source>
        <dbReference type="PROSITE" id="PS50893"/>
    </source>
</evidence>
<evidence type="ECO:0000256" key="6">
    <source>
        <dbReference type="ARBA" id="ARBA00022989"/>
    </source>
</evidence>
<keyword evidence="7 8" id="KW-0472">Membrane</keyword>
<dbReference type="GO" id="GO:0140359">
    <property type="term" value="F:ABC-type transporter activity"/>
    <property type="evidence" value="ECO:0007669"/>
    <property type="project" value="InterPro"/>
</dbReference>
<feature type="transmembrane region" description="Helical" evidence="8">
    <location>
        <begin position="672"/>
        <end position="691"/>
    </location>
</feature>
<dbReference type="OrthoDB" id="66620at2759"/>
<dbReference type="InterPro" id="IPR043926">
    <property type="entry name" value="ABCG_dom"/>
</dbReference>
<dbReference type="InterPro" id="IPR003593">
    <property type="entry name" value="AAA+_ATPase"/>
</dbReference>
<dbReference type="PROSITE" id="PS50893">
    <property type="entry name" value="ABC_TRANSPORTER_2"/>
    <property type="match status" value="1"/>
</dbReference>
<evidence type="ECO:0000256" key="1">
    <source>
        <dbReference type="ARBA" id="ARBA00004141"/>
    </source>
</evidence>
<dbReference type="AlphaFoldDB" id="A0A5N6T1W9"/>
<dbReference type="InterPro" id="IPR050352">
    <property type="entry name" value="ABCG_transporters"/>
</dbReference>
<feature type="transmembrane region" description="Helical" evidence="8">
    <location>
        <begin position="619"/>
        <end position="638"/>
    </location>
</feature>
<evidence type="ECO:0000256" key="5">
    <source>
        <dbReference type="ARBA" id="ARBA00022840"/>
    </source>
</evidence>
<gene>
    <name evidence="10" type="ORF">BDV38DRAFT_290517</name>
</gene>
<dbReference type="RefSeq" id="XP_031916342.1">
    <property type="nucleotide sequence ID" value="XM_032061501.1"/>
</dbReference>
<dbReference type="Pfam" id="PF00005">
    <property type="entry name" value="ABC_tran"/>
    <property type="match status" value="1"/>
</dbReference>
<dbReference type="GO" id="GO:0016887">
    <property type="term" value="F:ATP hydrolysis activity"/>
    <property type="evidence" value="ECO:0007669"/>
    <property type="project" value="InterPro"/>
</dbReference>